<proteinExistence type="predicted"/>
<evidence type="ECO:0000256" key="1">
    <source>
        <dbReference type="SAM" id="Phobius"/>
    </source>
</evidence>
<feature type="transmembrane region" description="Helical" evidence="1">
    <location>
        <begin position="500"/>
        <end position="519"/>
    </location>
</feature>
<name>A0A370GCW5_9BACI</name>
<keyword evidence="3" id="KW-1185">Reference proteome</keyword>
<organism evidence="2 3">
    <name type="scientific">Falsibacillus pallidus</name>
    <dbReference type="NCBI Taxonomy" id="493781"/>
    <lineage>
        <taxon>Bacteria</taxon>
        <taxon>Bacillati</taxon>
        <taxon>Bacillota</taxon>
        <taxon>Bacilli</taxon>
        <taxon>Bacillales</taxon>
        <taxon>Bacillaceae</taxon>
        <taxon>Falsibacillus</taxon>
    </lineage>
</organism>
<keyword evidence="1" id="KW-1133">Transmembrane helix</keyword>
<feature type="transmembrane region" description="Helical" evidence="1">
    <location>
        <begin position="469"/>
        <end position="488"/>
    </location>
</feature>
<dbReference type="EMBL" id="QQAY01000010">
    <property type="protein sequence ID" value="RDI41026.1"/>
    <property type="molecule type" value="Genomic_DNA"/>
</dbReference>
<reference evidence="2 3" key="1">
    <citation type="submission" date="2018-07" db="EMBL/GenBank/DDBJ databases">
        <title>Genomic Encyclopedia of Type Strains, Phase IV (KMG-IV): sequencing the most valuable type-strain genomes for metagenomic binning, comparative biology and taxonomic classification.</title>
        <authorList>
            <person name="Goeker M."/>
        </authorList>
    </citation>
    <scope>NUCLEOTIDE SEQUENCE [LARGE SCALE GENOMIC DNA]</scope>
    <source>
        <strain evidence="2 3">DSM 25281</strain>
    </source>
</reference>
<gene>
    <name evidence="2" type="ORF">DFR59_11027</name>
</gene>
<keyword evidence="1" id="KW-0812">Transmembrane</keyword>
<dbReference type="AlphaFoldDB" id="A0A370GCW5"/>
<accession>A0A370GCW5</accession>
<feature type="transmembrane region" description="Helical" evidence="1">
    <location>
        <begin position="12"/>
        <end position="31"/>
    </location>
</feature>
<evidence type="ECO:0000313" key="2">
    <source>
        <dbReference type="EMBL" id="RDI41026.1"/>
    </source>
</evidence>
<evidence type="ECO:0000313" key="3">
    <source>
        <dbReference type="Proteomes" id="UP000255326"/>
    </source>
</evidence>
<dbReference type="Proteomes" id="UP000255326">
    <property type="component" value="Unassembled WGS sequence"/>
</dbReference>
<keyword evidence="1" id="KW-0472">Membrane</keyword>
<comment type="caution">
    <text evidence="2">The sequence shown here is derived from an EMBL/GenBank/DDBJ whole genome shotgun (WGS) entry which is preliminary data.</text>
</comment>
<feature type="transmembrane region" description="Helical" evidence="1">
    <location>
        <begin position="432"/>
        <end position="449"/>
    </location>
</feature>
<sequence length="520" mass="58670">MAGGMDLKTKYKIGLFFIGTGLAFFIAFYLINLFNELKLNENGWSRSVNLGVAASHKRVFATEETGEWKVYGANENKLQTGTLTESNFSMKQGTVKGLELSPYNPFWVSSDGGTVYYLKNKELIRKDDAKEDTVARNVDQLFTSQKLLILSGEYGVFLVKTESGELDPLMDAAAAKKVKMAAFDPESASFLIATDEGGNNYTFTYFLPDGDGYKPVSMSVSAYSTAVLSNVEVAKDNEMVHIIYSTIIKEGGGRNTANYYAVFPVEKPPVHLEGIELDIYEKHGLPIDKMEEFQFYQNNGELQLLFHAEGPLKKGRTNVNMYEAHLEKGLWKAGRISTHYAQAMQPLWYDGESAGWMAFDGEKYEIWAASRNKQVIEANEHIRKSDVMRALEDTFTFATSSFVFLLFCLILLIPAIVMICISFFFRIRNGKWLFYLSILMVFGLLFVLLKKTMTDQFLFMAPDFMKTDASRIWLPAIISILAAGGYRLTRNEDWEDEGKVFYFVGVISWIAALIAGPYII</sequence>
<protein>
    <submittedName>
        <fullName evidence="2">Uncharacterized protein</fullName>
    </submittedName>
</protein>
<feature type="transmembrane region" description="Helical" evidence="1">
    <location>
        <begin position="402"/>
        <end position="425"/>
    </location>
</feature>